<evidence type="ECO:0000256" key="2">
    <source>
        <dbReference type="ARBA" id="ARBA00013061"/>
    </source>
</evidence>
<dbReference type="Gene3D" id="3.40.50.1260">
    <property type="entry name" value="Phosphoglycerate kinase, N-terminal domain"/>
    <property type="match status" value="1"/>
</dbReference>
<dbReference type="EMBL" id="DRHL01000048">
    <property type="protein sequence ID" value="HEB13519.1"/>
    <property type="molecule type" value="Genomic_DNA"/>
</dbReference>
<dbReference type="GO" id="GO:0006096">
    <property type="term" value="P:glycolytic process"/>
    <property type="evidence" value="ECO:0007669"/>
    <property type="project" value="InterPro"/>
</dbReference>
<dbReference type="GO" id="GO:0005829">
    <property type="term" value="C:cytosol"/>
    <property type="evidence" value="ECO:0007669"/>
    <property type="project" value="TreeGrafter"/>
</dbReference>
<dbReference type="PRINTS" id="PR00477">
    <property type="entry name" value="PHGLYCKINASE"/>
</dbReference>
<keyword evidence="5 7" id="KW-0418">Kinase</keyword>
<dbReference type="GO" id="GO:0004618">
    <property type="term" value="F:phosphoglycerate kinase activity"/>
    <property type="evidence" value="ECO:0007669"/>
    <property type="project" value="UniProtKB-EC"/>
</dbReference>
<sequence length="163" mass="18371">MKKLSDLDVEGKAVLLRGSLNVPLGKGGEILDDFRLRSLLATIQNLTKAKAKVVIIGHLGRPKGKDEKLSLRPVAVRLGELLGSEVQFFEDCIGEDTEAKVQDLNPGEVLVLENLRFYKEERENDAAFAASLSRLVSRLPTIWMKECWLSIYGIRQRDSFWFL</sequence>
<dbReference type="PANTHER" id="PTHR11406:SF23">
    <property type="entry name" value="PHOSPHOGLYCERATE KINASE 1, CHLOROPLASTIC-RELATED"/>
    <property type="match status" value="1"/>
</dbReference>
<dbReference type="Proteomes" id="UP000885695">
    <property type="component" value="Unassembled WGS sequence"/>
</dbReference>
<keyword evidence="6" id="KW-0067">ATP-binding</keyword>
<dbReference type="GO" id="GO:0005524">
    <property type="term" value="F:ATP binding"/>
    <property type="evidence" value="ECO:0007669"/>
    <property type="project" value="UniProtKB-KW"/>
</dbReference>
<dbReference type="EC" id="2.7.2.3" evidence="2 7"/>
<evidence type="ECO:0000256" key="4">
    <source>
        <dbReference type="ARBA" id="ARBA00022741"/>
    </source>
</evidence>
<evidence type="ECO:0000313" key="8">
    <source>
        <dbReference type="EMBL" id="HEB13519.1"/>
    </source>
</evidence>
<dbReference type="PANTHER" id="PTHR11406">
    <property type="entry name" value="PHOSPHOGLYCERATE KINASE"/>
    <property type="match status" value="1"/>
</dbReference>
<dbReference type="GO" id="GO:0006094">
    <property type="term" value="P:gluconeogenesis"/>
    <property type="evidence" value="ECO:0007669"/>
    <property type="project" value="TreeGrafter"/>
</dbReference>
<evidence type="ECO:0000256" key="1">
    <source>
        <dbReference type="ARBA" id="ARBA00000642"/>
    </source>
</evidence>
<protein>
    <recommendedName>
        <fullName evidence="2 7">Phosphoglycerate kinase</fullName>
        <ecNumber evidence="2 7">2.7.2.3</ecNumber>
    </recommendedName>
</protein>
<evidence type="ECO:0000256" key="5">
    <source>
        <dbReference type="ARBA" id="ARBA00022777"/>
    </source>
</evidence>
<dbReference type="Pfam" id="PF00162">
    <property type="entry name" value="PGK"/>
    <property type="match status" value="1"/>
</dbReference>
<accession>A0A7C1T5L2</accession>
<dbReference type="InterPro" id="IPR001576">
    <property type="entry name" value="Phosphoglycerate_kinase"/>
</dbReference>
<comment type="catalytic activity">
    <reaction evidence="1 7">
        <text>(2R)-3-phosphoglycerate + ATP = (2R)-3-phospho-glyceroyl phosphate + ADP</text>
        <dbReference type="Rhea" id="RHEA:14801"/>
        <dbReference type="ChEBI" id="CHEBI:30616"/>
        <dbReference type="ChEBI" id="CHEBI:57604"/>
        <dbReference type="ChEBI" id="CHEBI:58272"/>
        <dbReference type="ChEBI" id="CHEBI:456216"/>
        <dbReference type="EC" id="2.7.2.3"/>
    </reaction>
</comment>
<evidence type="ECO:0000256" key="7">
    <source>
        <dbReference type="RuleBase" id="RU000532"/>
    </source>
</evidence>
<comment type="similarity">
    <text evidence="7">Belongs to the phosphoglycerate kinase family.</text>
</comment>
<keyword evidence="3 7" id="KW-0808">Transferase</keyword>
<evidence type="ECO:0000256" key="3">
    <source>
        <dbReference type="ARBA" id="ARBA00022679"/>
    </source>
</evidence>
<evidence type="ECO:0000256" key="6">
    <source>
        <dbReference type="ARBA" id="ARBA00022840"/>
    </source>
</evidence>
<dbReference type="InterPro" id="IPR015824">
    <property type="entry name" value="Phosphoglycerate_kinase_N"/>
</dbReference>
<dbReference type="AlphaFoldDB" id="A0A7C1T5L2"/>
<proteinExistence type="inferred from homology"/>
<name>A0A7C1T5L2_UNCC3</name>
<dbReference type="InterPro" id="IPR036043">
    <property type="entry name" value="Phosphoglycerate_kinase_sf"/>
</dbReference>
<keyword evidence="4" id="KW-0547">Nucleotide-binding</keyword>
<comment type="caution">
    <text evidence="8">The sequence shown here is derived from an EMBL/GenBank/DDBJ whole genome shotgun (WGS) entry which is preliminary data.</text>
</comment>
<gene>
    <name evidence="8" type="primary">pgk</name>
    <name evidence="8" type="ORF">ENI13_00905</name>
</gene>
<organism evidence="8">
    <name type="scientific">candidate division CPR3 bacterium</name>
    <dbReference type="NCBI Taxonomy" id="2268181"/>
    <lineage>
        <taxon>Bacteria</taxon>
        <taxon>Bacteria division CPR3</taxon>
    </lineage>
</organism>
<dbReference type="SUPFAM" id="SSF53748">
    <property type="entry name" value="Phosphoglycerate kinase"/>
    <property type="match status" value="1"/>
</dbReference>
<dbReference type="GO" id="GO:0043531">
    <property type="term" value="F:ADP binding"/>
    <property type="evidence" value="ECO:0007669"/>
    <property type="project" value="TreeGrafter"/>
</dbReference>
<reference evidence="8" key="1">
    <citation type="journal article" date="2020" name="mSystems">
        <title>Genome- and Community-Level Interaction Insights into Carbon Utilization and Element Cycling Functions of Hydrothermarchaeota in Hydrothermal Sediment.</title>
        <authorList>
            <person name="Zhou Z."/>
            <person name="Liu Y."/>
            <person name="Xu W."/>
            <person name="Pan J."/>
            <person name="Luo Z.H."/>
            <person name="Li M."/>
        </authorList>
    </citation>
    <scope>NUCLEOTIDE SEQUENCE [LARGE SCALE GENOMIC DNA]</scope>
    <source>
        <strain evidence="8">HyVt-369</strain>
    </source>
</reference>